<evidence type="ECO:0000256" key="7">
    <source>
        <dbReference type="RuleBase" id="RU004347"/>
    </source>
</evidence>
<evidence type="ECO:0000313" key="9">
    <source>
        <dbReference type="EMBL" id="MFC5431669.1"/>
    </source>
</evidence>
<sequence>MKILPCTVWLTGLSAAGKTTLAHALAAGLVAKSMACDVLDGDVLRQTLCRDLGFSRQDRRENVRRVATRCRKLNDAGIIAIAALVSPYGADRDMARHLVGIDRFLEVFVSTPLSVCEERDPKGLYRKARAGEIPNLTGIGDVYEVPLRPDLAIDTSQQPSGTSVIAILHTLESRKMLSISQ</sequence>
<comment type="function">
    <text evidence="6 7">Catalyzes the synthesis of activated sulfate.</text>
</comment>
<dbReference type="InterPro" id="IPR059117">
    <property type="entry name" value="APS_kinase_dom"/>
</dbReference>
<evidence type="ECO:0000256" key="5">
    <source>
        <dbReference type="ARBA" id="ARBA00022840"/>
    </source>
</evidence>
<gene>
    <name evidence="6 9" type="primary">cysC</name>
    <name evidence="9" type="ORF">ACFPTO_23140</name>
</gene>
<evidence type="ECO:0000256" key="6">
    <source>
        <dbReference type="HAMAP-Rule" id="MF_00065"/>
    </source>
</evidence>
<comment type="pathway">
    <text evidence="6 7">Sulfur metabolism; hydrogen sulfide biosynthesis; sulfite from sulfate: step 2/3.</text>
</comment>
<keyword evidence="4 6" id="KW-0547">Nucleotide-binding</keyword>
<dbReference type="InterPro" id="IPR027417">
    <property type="entry name" value="P-loop_NTPase"/>
</dbReference>
<dbReference type="CDD" id="cd02027">
    <property type="entry name" value="APSK"/>
    <property type="match status" value="1"/>
</dbReference>
<proteinExistence type="inferred from homology"/>
<evidence type="ECO:0000313" key="10">
    <source>
        <dbReference type="Proteomes" id="UP001596103"/>
    </source>
</evidence>
<keyword evidence="3 6" id="KW-0808">Transferase</keyword>
<dbReference type="NCBIfam" id="TIGR00455">
    <property type="entry name" value="apsK"/>
    <property type="match status" value="1"/>
</dbReference>
<evidence type="ECO:0000256" key="4">
    <source>
        <dbReference type="ARBA" id="ARBA00022741"/>
    </source>
</evidence>
<dbReference type="InterPro" id="IPR050512">
    <property type="entry name" value="Sulf_AdTrans/APS_kinase"/>
</dbReference>
<feature type="binding site" evidence="6">
    <location>
        <begin position="12"/>
        <end position="19"/>
    </location>
    <ligand>
        <name>ATP</name>
        <dbReference type="ChEBI" id="CHEBI:30616"/>
    </ligand>
</feature>
<comment type="similarity">
    <text evidence="6 7">Belongs to the APS kinase family.</text>
</comment>
<dbReference type="PANTHER" id="PTHR42700">
    <property type="entry name" value="SULFATE ADENYLYLTRANSFERASE"/>
    <property type="match status" value="1"/>
</dbReference>
<evidence type="ECO:0000256" key="2">
    <source>
        <dbReference type="ARBA" id="ARBA00012121"/>
    </source>
</evidence>
<dbReference type="InterPro" id="IPR002891">
    <property type="entry name" value="APS"/>
</dbReference>
<feature type="domain" description="APS kinase" evidence="8">
    <location>
        <begin position="5"/>
        <end position="154"/>
    </location>
</feature>
<comment type="catalytic activity">
    <reaction evidence="1 6 7">
        <text>adenosine 5'-phosphosulfate + ATP = 3'-phosphoadenylyl sulfate + ADP + H(+)</text>
        <dbReference type="Rhea" id="RHEA:24152"/>
        <dbReference type="ChEBI" id="CHEBI:15378"/>
        <dbReference type="ChEBI" id="CHEBI:30616"/>
        <dbReference type="ChEBI" id="CHEBI:58243"/>
        <dbReference type="ChEBI" id="CHEBI:58339"/>
        <dbReference type="ChEBI" id="CHEBI:456216"/>
        <dbReference type="EC" id="2.7.1.25"/>
    </reaction>
</comment>
<organism evidence="9 10">
    <name type="scientific">Paraburkholderia denitrificans</name>
    <dbReference type="NCBI Taxonomy" id="694025"/>
    <lineage>
        <taxon>Bacteria</taxon>
        <taxon>Pseudomonadati</taxon>
        <taxon>Pseudomonadota</taxon>
        <taxon>Betaproteobacteria</taxon>
        <taxon>Burkholderiales</taxon>
        <taxon>Burkholderiaceae</taxon>
        <taxon>Paraburkholderia</taxon>
    </lineage>
</organism>
<dbReference type="HAMAP" id="MF_00065">
    <property type="entry name" value="Adenylyl_sulf_kinase"/>
    <property type="match status" value="1"/>
</dbReference>
<evidence type="ECO:0000259" key="8">
    <source>
        <dbReference type="Pfam" id="PF01583"/>
    </source>
</evidence>
<dbReference type="Proteomes" id="UP001596103">
    <property type="component" value="Unassembled WGS sequence"/>
</dbReference>
<dbReference type="PANTHER" id="PTHR42700:SF1">
    <property type="entry name" value="SULFATE ADENYLYLTRANSFERASE"/>
    <property type="match status" value="1"/>
</dbReference>
<dbReference type="EMBL" id="JBHSMP010000038">
    <property type="protein sequence ID" value="MFC5431669.1"/>
    <property type="molecule type" value="Genomic_DNA"/>
</dbReference>
<keyword evidence="5 6" id="KW-0067">ATP-binding</keyword>
<dbReference type="SUPFAM" id="SSF52540">
    <property type="entry name" value="P-loop containing nucleoside triphosphate hydrolases"/>
    <property type="match status" value="1"/>
</dbReference>
<dbReference type="Gene3D" id="3.40.50.300">
    <property type="entry name" value="P-loop containing nucleotide triphosphate hydrolases"/>
    <property type="match status" value="1"/>
</dbReference>
<evidence type="ECO:0000256" key="1">
    <source>
        <dbReference type="ARBA" id="ARBA00001823"/>
    </source>
</evidence>
<dbReference type="RefSeq" id="WP_377715084.1">
    <property type="nucleotide sequence ID" value="NZ_JBHSMP010000038.1"/>
</dbReference>
<keyword evidence="6 7" id="KW-0418">Kinase</keyword>
<dbReference type="GO" id="GO:0004020">
    <property type="term" value="F:adenylylsulfate kinase activity"/>
    <property type="evidence" value="ECO:0007669"/>
    <property type="project" value="UniProtKB-EC"/>
</dbReference>
<comment type="caution">
    <text evidence="9">The sequence shown here is derived from an EMBL/GenBank/DDBJ whole genome shotgun (WGS) entry which is preliminary data.</text>
</comment>
<evidence type="ECO:0000256" key="3">
    <source>
        <dbReference type="ARBA" id="ARBA00022679"/>
    </source>
</evidence>
<reference evidence="10" key="1">
    <citation type="journal article" date="2019" name="Int. J. Syst. Evol. Microbiol.">
        <title>The Global Catalogue of Microorganisms (GCM) 10K type strain sequencing project: providing services to taxonomists for standard genome sequencing and annotation.</title>
        <authorList>
            <consortium name="The Broad Institute Genomics Platform"/>
            <consortium name="The Broad Institute Genome Sequencing Center for Infectious Disease"/>
            <person name="Wu L."/>
            <person name="Ma J."/>
        </authorList>
    </citation>
    <scope>NUCLEOTIDE SEQUENCE [LARGE SCALE GENOMIC DNA]</scope>
    <source>
        <strain evidence="10">CCUG 56042</strain>
    </source>
</reference>
<dbReference type="Pfam" id="PF01583">
    <property type="entry name" value="APS_kinase"/>
    <property type="match status" value="1"/>
</dbReference>
<keyword evidence="6" id="KW-0597">Phosphoprotein</keyword>
<keyword evidence="10" id="KW-1185">Reference proteome</keyword>
<feature type="active site" description="Phosphoserine intermediate" evidence="6">
    <location>
        <position position="86"/>
    </location>
</feature>
<accession>A0ABW0JGK4</accession>
<dbReference type="EC" id="2.7.1.25" evidence="2 6"/>
<name>A0ABW0JGK4_9BURK</name>
<dbReference type="NCBIfam" id="NF003013">
    <property type="entry name" value="PRK03846.1"/>
    <property type="match status" value="1"/>
</dbReference>
<protein>
    <recommendedName>
        <fullName evidence="2 6">Adenylyl-sulfate kinase</fullName>
        <ecNumber evidence="2 6">2.7.1.25</ecNumber>
    </recommendedName>
    <alternativeName>
        <fullName evidence="6">APS kinase</fullName>
    </alternativeName>
    <alternativeName>
        <fullName evidence="6">ATP adenosine-5'-phosphosulfate 3'-phosphotransferase</fullName>
    </alternativeName>
    <alternativeName>
        <fullName evidence="6">Adenosine-5'-phosphosulfate kinase</fullName>
    </alternativeName>
</protein>